<dbReference type="Gene3D" id="3.30.450.70">
    <property type="match status" value="1"/>
</dbReference>
<dbReference type="GeneID" id="8247232"/>
<evidence type="ECO:0000313" key="2">
    <source>
        <dbReference type="Proteomes" id="UP000002009"/>
    </source>
</evidence>
<dbReference type="InParanoid" id="C1EDJ3"/>
<dbReference type="EMBL" id="CP001330">
    <property type="protein sequence ID" value="ACO66373.1"/>
    <property type="molecule type" value="Genomic_DNA"/>
</dbReference>
<dbReference type="SUPFAM" id="SSF64356">
    <property type="entry name" value="SNARE-like"/>
    <property type="match status" value="1"/>
</dbReference>
<dbReference type="CDD" id="cd14825">
    <property type="entry name" value="TRAPPC2_sedlin"/>
    <property type="match status" value="1"/>
</dbReference>
<evidence type="ECO:0000313" key="1">
    <source>
        <dbReference type="EMBL" id="ACO66373.1"/>
    </source>
</evidence>
<evidence type="ECO:0008006" key="3">
    <source>
        <dbReference type="Google" id="ProtNLM"/>
    </source>
</evidence>
<keyword evidence="2" id="KW-1185">Reference proteome</keyword>
<dbReference type="Pfam" id="PF04628">
    <property type="entry name" value="Sedlin_N"/>
    <property type="match status" value="1"/>
</dbReference>
<dbReference type="GO" id="GO:0006888">
    <property type="term" value="P:endoplasmic reticulum to Golgi vesicle-mediated transport"/>
    <property type="evidence" value="ECO:0007669"/>
    <property type="project" value="InterPro"/>
</dbReference>
<dbReference type="GO" id="GO:0005737">
    <property type="term" value="C:cytoplasm"/>
    <property type="evidence" value="ECO:0007669"/>
    <property type="project" value="GOC"/>
</dbReference>
<reference evidence="1 2" key="1">
    <citation type="journal article" date="2009" name="Science">
        <title>Green evolution and dynamic adaptations revealed by genomes of the marine picoeukaryotes Micromonas.</title>
        <authorList>
            <person name="Worden A.Z."/>
            <person name="Lee J.H."/>
            <person name="Mock T."/>
            <person name="Rouze P."/>
            <person name="Simmons M.P."/>
            <person name="Aerts A.L."/>
            <person name="Allen A.E."/>
            <person name="Cuvelier M.L."/>
            <person name="Derelle E."/>
            <person name="Everett M.V."/>
            <person name="Foulon E."/>
            <person name="Grimwood J."/>
            <person name="Gundlach H."/>
            <person name="Henrissat B."/>
            <person name="Napoli C."/>
            <person name="McDonald S.M."/>
            <person name="Parker M.S."/>
            <person name="Rombauts S."/>
            <person name="Salamov A."/>
            <person name="Von Dassow P."/>
            <person name="Badger J.H."/>
            <person name="Coutinho P.M."/>
            <person name="Demir E."/>
            <person name="Dubchak I."/>
            <person name="Gentemann C."/>
            <person name="Eikrem W."/>
            <person name="Gready J.E."/>
            <person name="John U."/>
            <person name="Lanier W."/>
            <person name="Lindquist E.A."/>
            <person name="Lucas S."/>
            <person name="Mayer K.F."/>
            <person name="Moreau H."/>
            <person name="Not F."/>
            <person name="Otillar R."/>
            <person name="Panaud O."/>
            <person name="Pangilinan J."/>
            <person name="Paulsen I."/>
            <person name="Piegu B."/>
            <person name="Poliakov A."/>
            <person name="Robbens S."/>
            <person name="Schmutz J."/>
            <person name="Toulza E."/>
            <person name="Wyss T."/>
            <person name="Zelensky A."/>
            <person name="Zhou K."/>
            <person name="Armbrust E.V."/>
            <person name="Bhattacharya D."/>
            <person name="Goodenough U.W."/>
            <person name="Van de Peer Y."/>
            <person name="Grigoriev I.V."/>
        </authorList>
    </citation>
    <scope>NUCLEOTIDE SEQUENCE [LARGE SCALE GENOMIC DNA]</scope>
    <source>
        <strain evidence="2">RCC299 / NOUM17</strain>
    </source>
</reference>
<dbReference type="Proteomes" id="UP000002009">
    <property type="component" value="Chromosome 11"/>
</dbReference>
<accession>C1EDJ3</accession>
<dbReference type="eggNOG" id="KOG3487">
    <property type="taxonomic scope" value="Eukaryota"/>
</dbReference>
<organism evidence="1 2">
    <name type="scientific">Micromonas commoda (strain RCC299 / NOUM17 / CCMP2709)</name>
    <name type="common">Picoplanktonic green alga</name>
    <dbReference type="NCBI Taxonomy" id="296587"/>
    <lineage>
        <taxon>Eukaryota</taxon>
        <taxon>Viridiplantae</taxon>
        <taxon>Chlorophyta</taxon>
        <taxon>Mamiellophyceae</taxon>
        <taxon>Mamiellales</taxon>
        <taxon>Mamiellaceae</taxon>
        <taxon>Micromonas</taxon>
    </lineage>
</organism>
<dbReference type="PANTHER" id="PTHR12403">
    <property type="entry name" value="TRAFFICKING PROTEIN PARTICLE COMPLEX SUBUNIT 2"/>
    <property type="match status" value="1"/>
</dbReference>
<dbReference type="FunCoup" id="C1EDJ3">
    <property type="interactions" value="1431"/>
</dbReference>
<gene>
    <name evidence="1" type="ORF">MICPUN_86311</name>
</gene>
<name>C1EDJ3_MICCC</name>
<dbReference type="InterPro" id="IPR006722">
    <property type="entry name" value="Sedlin"/>
</dbReference>
<dbReference type="RefSeq" id="XP_002505115.1">
    <property type="nucleotide sequence ID" value="XM_002505069.1"/>
</dbReference>
<sequence length="144" mass="16801">MVGLATFMIVSREDVPLYEADLGKGIEASSSAAQKRDDAAHLHQFVMHAAQDFVEERMWETNGMYLKLVDRFNDLYTYAWVTAGGCRFLLLHDARNEENVRSFFDEVHQLYLRVALNPFHTPRTPIENEVFDRRVRQAARRHFP</sequence>
<proteinExistence type="predicted"/>
<dbReference type="AlphaFoldDB" id="C1EDJ3"/>
<protein>
    <recommendedName>
        <fullName evidence="3">Trafficking protein particle complex subunit</fullName>
    </recommendedName>
</protein>
<dbReference type="OrthoDB" id="10252102at2759"/>
<dbReference type="InterPro" id="IPR011012">
    <property type="entry name" value="Longin-like_dom_sf"/>
</dbReference>
<dbReference type="STRING" id="296587.C1EDJ3"/>
<dbReference type="OMA" id="VEERMWE"/>
<dbReference type="KEGG" id="mis:MICPUN_86311"/>